<dbReference type="AlphaFoldDB" id="A0A8H4LLK5"/>
<accession>A0A8H4LLK5</accession>
<name>A0A8H4LLK5_9HYPO</name>
<keyword evidence="2" id="KW-1185">Reference proteome</keyword>
<dbReference type="OrthoDB" id="5063255at2759"/>
<evidence type="ECO:0000313" key="1">
    <source>
        <dbReference type="EMBL" id="KAF4469674.1"/>
    </source>
</evidence>
<protein>
    <submittedName>
        <fullName evidence="1">Uncharacterized protein</fullName>
    </submittedName>
</protein>
<proteinExistence type="predicted"/>
<comment type="caution">
    <text evidence="1">The sequence shown here is derived from an EMBL/GenBank/DDBJ whole genome shotgun (WGS) entry which is preliminary data.</text>
</comment>
<dbReference type="Proteomes" id="UP000554235">
    <property type="component" value="Unassembled WGS sequence"/>
</dbReference>
<reference evidence="1 2" key="1">
    <citation type="submission" date="2020-01" db="EMBL/GenBank/DDBJ databases">
        <title>Identification and distribution of gene clusters putatively required for synthesis of sphingolipid metabolism inhibitors in phylogenetically diverse species of the filamentous fungus Fusarium.</title>
        <authorList>
            <person name="Kim H.-S."/>
            <person name="Busman M."/>
            <person name="Brown D.W."/>
            <person name="Divon H."/>
            <person name="Uhlig S."/>
            <person name="Proctor R.H."/>
        </authorList>
    </citation>
    <scope>NUCLEOTIDE SEQUENCE [LARGE SCALE GENOMIC DNA]</scope>
    <source>
        <strain evidence="1 2">NRRL 20459</strain>
    </source>
</reference>
<sequence>MDTFSDIKEPGISLLITIFNKGKAKGNHTHHKFRLEPPLTFRTPTSNSKMISPPKLLLAMAVFHGLVASGYHIPLTGSKASVASTARSEAAPLLERGQTDLTTRDEPSTDVGFVNDEATNTALEKRWDWLGADARRRVNFGDKGIFYASYPMSIYGLYKACAGWHAGDPTVSVLCVYGAITSIWTTFLISDKAVTTVGSLGQKLVDAWYNSKRDLEVRSLLDGLSAEIGAEVQHLGFYQDETPANMKRSLSEGNDNRIPVFSAKIHGHNLHFAHRGHIGGKPVLRFGFSGNDTDAHELGKRYDKPYFNSGGIDFMIEPVQSLEAGFWKDDDEHFSWLFDQIKCIMGEHTIWGGTKVADASGVYLQMYDNMKGGTVASAIMAPWEDGKKSAIHEMLVEGGIDYNRQCMEDGNFDIFG</sequence>
<evidence type="ECO:0000313" key="2">
    <source>
        <dbReference type="Proteomes" id="UP000554235"/>
    </source>
</evidence>
<dbReference type="EMBL" id="JAADYS010000446">
    <property type="protein sequence ID" value="KAF4469674.1"/>
    <property type="molecule type" value="Genomic_DNA"/>
</dbReference>
<gene>
    <name evidence="1" type="ORF">FALBO_3412</name>
</gene>
<organism evidence="1 2">
    <name type="scientific">Fusarium albosuccineum</name>
    <dbReference type="NCBI Taxonomy" id="1237068"/>
    <lineage>
        <taxon>Eukaryota</taxon>
        <taxon>Fungi</taxon>
        <taxon>Dikarya</taxon>
        <taxon>Ascomycota</taxon>
        <taxon>Pezizomycotina</taxon>
        <taxon>Sordariomycetes</taxon>
        <taxon>Hypocreomycetidae</taxon>
        <taxon>Hypocreales</taxon>
        <taxon>Nectriaceae</taxon>
        <taxon>Fusarium</taxon>
        <taxon>Fusarium decemcellulare species complex</taxon>
    </lineage>
</organism>